<accession>A0AAW4FRQ4</accession>
<evidence type="ECO:0000313" key="6">
    <source>
        <dbReference type="Proteomes" id="UP000744980"/>
    </source>
</evidence>
<dbReference type="SMART" id="SM00421">
    <property type="entry name" value="HTH_LUXR"/>
    <property type="match status" value="1"/>
</dbReference>
<dbReference type="PROSITE" id="PS50043">
    <property type="entry name" value="HTH_LUXR_2"/>
    <property type="match status" value="1"/>
</dbReference>
<feature type="domain" description="HTH luxR-type" evidence="4">
    <location>
        <begin position="174"/>
        <end position="239"/>
    </location>
</feature>
<dbReference type="RefSeq" id="WP_203528940.1">
    <property type="nucleotide sequence ID" value="NZ_CP083375.1"/>
</dbReference>
<dbReference type="GO" id="GO:0003677">
    <property type="term" value="F:DNA binding"/>
    <property type="evidence" value="ECO:0007669"/>
    <property type="project" value="UniProtKB-KW"/>
</dbReference>
<sequence length="250" mass="28921">MDRNGMMNRSLEALNAATSRQDVSKVIHDLRDHYKLSNITYRGFRRFSADKIQSTIVISTSDPEWFRQYDDREFFMIDPIVNRARGSPLPLDWDIIDRRSKTTRHYFSEMMRFKIGDRGLSMQISPPNGPPGLFTFMAKGTSDSEWQALRWRCEADMLFFGQHVHYHVLRIGSSLERSGLLTERACTCLELVLNGHKPECIGKLLGLSIHTVRMHLRHAQKRLNCQTLPQTVGKALELGIIKKHERLLPL</sequence>
<gene>
    <name evidence="5" type="ORF">GFB56_25000</name>
</gene>
<organism evidence="5 6">
    <name type="scientific">Ensifer canadensis</name>
    <dbReference type="NCBI Taxonomy" id="555315"/>
    <lineage>
        <taxon>Bacteria</taxon>
        <taxon>Pseudomonadati</taxon>
        <taxon>Pseudomonadota</taxon>
        <taxon>Alphaproteobacteria</taxon>
        <taxon>Hyphomicrobiales</taxon>
        <taxon>Rhizobiaceae</taxon>
        <taxon>Sinorhizobium/Ensifer group</taxon>
        <taxon>Ensifer</taxon>
    </lineage>
</organism>
<dbReference type="InterPro" id="IPR000792">
    <property type="entry name" value="Tscrpt_reg_LuxR_C"/>
</dbReference>
<keyword evidence="1" id="KW-0805">Transcription regulation</keyword>
<dbReference type="SUPFAM" id="SSF75516">
    <property type="entry name" value="Pheromone-binding domain of LuxR-like quorum-sensing transcription factors"/>
    <property type="match status" value="1"/>
</dbReference>
<dbReference type="AlphaFoldDB" id="A0AAW4FRQ4"/>
<dbReference type="Pfam" id="PF00196">
    <property type="entry name" value="GerE"/>
    <property type="match status" value="1"/>
</dbReference>
<proteinExistence type="predicted"/>
<evidence type="ECO:0000256" key="1">
    <source>
        <dbReference type="ARBA" id="ARBA00023015"/>
    </source>
</evidence>
<evidence type="ECO:0000256" key="2">
    <source>
        <dbReference type="ARBA" id="ARBA00023125"/>
    </source>
</evidence>
<dbReference type="InterPro" id="IPR016032">
    <property type="entry name" value="Sig_transdc_resp-reg_C-effctor"/>
</dbReference>
<keyword evidence="3" id="KW-0804">Transcription</keyword>
<evidence type="ECO:0000256" key="3">
    <source>
        <dbReference type="ARBA" id="ARBA00023163"/>
    </source>
</evidence>
<reference evidence="5 6" key="1">
    <citation type="submission" date="2020-01" db="EMBL/GenBank/DDBJ databases">
        <title>Draft genome assembly of Ensifer adhaerens T173.</title>
        <authorList>
            <person name="Craig J.E."/>
            <person name="Stinchcombe J.R."/>
        </authorList>
    </citation>
    <scope>NUCLEOTIDE SEQUENCE [LARGE SCALE GENOMIC DNA]</scope>
    <source>
        <strain evidence="5 6">T173</strain>
    </source>
</reference>
<dbReference type="InterPro" id="IPR005143">
    <property type="entry name" value="TF_LuxR_autoind-bd_dom"/>
</dbReference>
<name>A0AAW4FRQ4_9HYPH</name>
<keyword evidence="6" id="KW-1185">Reference proteome</keyword>
<keyword evidence="2" id="KW-0238">DNA-binding</keyword>
<dbReference type="InterPro" id="IPR036693">
    <property type="entry name" value="TF_LuxR_autoind-bd_dom_sf"/>
</dbReference>
<dbReference type="Gene3D" id="3.30.450.80">
    <property type="entry name" value="Transcription factor LuxR-like, autoinducer-binding domain"/>
    <property type="match status" value="1"/>
</dbReference>
<comment type="caution">
    <text evidence="5">The sequence shown here is derived from an EMBL/GenBank/DDBJ whole genome shotgun (WGS) entry which is preliminary data.</text>
</comment>
<dbReference type="Proteomes" id="UP000744980">
    <property type="component" value="Unassembled WGS sequence"/>
</dbReference>
<dbReference type="InterPro" id="IPR036388">
    <property type="entry name" value="WH-like_DNA-bd_sf"/>
</dbReference>
<dbReference type="Pfam" id="PF03472">
    <property type="entry name" value="Autoind_bind"/>
    <property type="match status" value="1"/>
</dbReference>
<dbReference type="GO" id="GO:0006355">
    <property type="term" value="P:regulation of DNA-templated transcription"/>
    <property type="evidence" value="ECO:0007669"/>
    <property type="project" value="InterPro"/>
</dbReference>
<protein>
    <recommendedName>
        <fullName evidence="4">HTH luxR-type domain-containing protein</fullName>
    </recommendedName>
</protein>
<evidence type="ECO:0000259" key="4">
    <source>
        <dbReference type="PROSITE" id="PS50043"/>
    </source>
</evidence>
<evidence type="ECO:0000313" key="5">
    <source>
        <dbReference type="EMBL" id="MBM3094015.1"/>
    </source>
</evidence>
<dbReference type="Gene3D" id="1.10.10.10">
    <property type="entry name" value="Winged helix-like DNA-binding domain superfamily/Winged helix DNA-binding domain"/>
    <property type="match status" value="1"/>
</dbReference>
<dbReference type="EMBL" id="WXFA01000021">
    <property type="protein sequence ID" value="MBM3094015.1"/>
    <property type="molecule type" value="Genomic_DNA"/>
</dbReference>
<dbReference type="SUPFAM" id="SSF46894">
    <property type="entry name" value="C-terminal effector domain of the bipartite response regulators"/>
    <property type="match status" value="1"/>
</dbReference>